<organism evidence="1 2">
    <name type="scientific">Corallococcus praedator</name>
    <dbReference type="NCBI Taxonomy" id="2316724"/>
    <lineage>
        <taxon>Bacteria</taxon>
        <taxon>Pseudomonadati</taxon>
        <taxon>Myxococcota</taxon>
        <taxon>Myxococcia</taxon>
        <taxon>Myxococcales</taxon>
        <taxon>Cystobacterineae</taxon>
        <taxon>Myxococcaceae</taxon>
        <taxon>Corallococcus</taxon>
    </lineage>
</organism>
<evidence type="ECO:0000313" key="2">
    <source>
        <dbReference type="Proteomes" id="UP000278907"/>
    </source>
</evidence>
<comment type="caution">
    <text evidence="1">The sequence shown here is derived from an EMBL/GenBank/DDBJ whole genome shotgun (WGS) entry which is preliminary data.</text>
</comment>
<sequence>MAFRFPAHQPDTQHFQRRALRAFRRCETADWVMPSDGHDLARCVLAFRLQLDVTGLLPPGDSVGFAQPSGASWIR</sequence>
<gene>
    <name evidence="1" type="ORF">D7Y13_12365</name>
</gene>
<proteinExistence type="predicted"/>
<accession>A0ABX9QJS3</accession>
<dbReference type="EMBL" id="RAWI01000072">
    <property type="protein sequence ID" value="RKI10606.1"/>
    <property type="molecule type" value="Genomic_DNA"/>
</dbReference>
<evidence type="ECO:0000313" key="1">
    <source>
        <dbReference type="EMBL" id="RKI10606.1"/>
    </source>
</evidence>
<name>A0ABX9QJS3_9BACT</name>
<protein>
    <submittedName>
        <fullName evidence="1">Uncharacterized protein</fullName>
    </submittedName>
</protein>
<reference evidence="1 2" key="1">
    <citation type="submission" date="2018-09" db="EMBL/GenBank/DDBJ databases">
        <authorList>
            <person name="Livingstone P.G."/>
            <person name="Whitworth D.E."/>
        </authorList>
    </citation>
    <scope>NUCLEOTIDE SEQUENCE [LARGE SCALE GENOMIC DNA]</scope>
    <source>
        <strain evidence="1 2">CA031B</strain>
    </source>
</reference>
<dbReference type="Proteomes" id="UP000278907">
    <property type="component" value="Unassembled WGS sequence"/>
</dbReference>
<keyword evidence="2" id="KW-1185">Reference proteome</keyword>